<dbReference type="EMBL" id="CAJNOL010000686">
    <property type="protein sequence ID" value="CAF1166422.1"/>
    <property type="molecule type" value="Genomic_DNA"/>
</dbReference>
<dbReference type="Proteomes" id="UP000663882">
    <property type="component" value="Unassembled WGS sequence"/>
</dbReference>
<dbReference type="Gene3D" id="3.30.40.10">
    <property type="entry name" value="Zinc/RING finger domain, C3HC4 (zinc finger)"/>
    <property type="match status" value="1"/>
</dbReference>
<comment type="caution">
    <text evidence="2">The sequence shown here is derived from an EMBL/GenBank/DDBJ whole genome shotgun (WGS) entry which is preliminary data.</text>
</comment>
<evidence type="ECO:0000313" key="5">
    <source>
        <dbReference type="Proteomes" id="UP000663882"/>
    </source>
</evidence>
<dbReference type="Proteomes" id="UP000663870">
    <property type="component" value="Unassembled WGS sequence"/>
</dbReference>
<dbReference type="SUPFAM" id="SSF57850">
    <property type="entry name" value="RING/U-box"/>
    <property type="match status" value="1"/>
</dbReference>
<keyword evidence="4" id="KW-1185">Reference proteome</keyword>
<proteinExistence type="predicted"/>
<accession>A0A813RP42</accession>
<evidence type="ECO:0000313" key="2">
    <source>
        <dbReference type="EMBL" id="CAF0784797.1"/>
    </source>
</evidence>
<evidence type="ECO:0008006" key="6">
    <source>
        <dbReference type="Google" id="ProtNLM"/>
    </source>
</evidence>
<gene>
    <name evidence="3" type="ORF">JXQ802_LOCUS22546</name>
    <name evidence="2" type="ORF">RFH988_LOCUS3106</name>
</gene>
<dbReference type="EMBL" id="CAJNOO010000071">
    <property type="protein sequence ID" value="CAF0784797.1"/>
    <property type="molecule type" value="Genomic_DNA"/>
</dbReference>
<evidence type="ECO:0000313" key="3">
    <source>
        <dbReference type="EMBL" id="CAF1166422.1"/>
    </source>
</evidence>
<dbReference type="CDD" id="cd16449">
    <property type="entry name" value="RING-HC"/>
    <property type="match status" value="1"/>
</dbReference>
<organism evidence="2 5">
    <name type="scientific">Rotaria sordida</name>
    <dbReference type="NCBI Taxonomy" id="392033"/>
    <lineage>
        <taxon>Eukaryota</taxon>
        <taxon>Metazoa</taxon>
        <taxon>Spiralia</taxon>
        <taxon>Gnathifera</taxon>
        <taxon>Rotifera</taxon>
        <taxon>Eurotatoria</taxon>
        <taxon>Bdelloidea</taxon>
        <taxon>Philodinida</taxon>
        <taxon>Philodinidae</taxon>
        <taxon>Rotaria</taxon>
    </lineage>
</organism>
<dbReference type="InterPro" id="IPR013083">
    <property type="entry name" value="Znf_RING/FYVE/PHD"/>
</dbReference>
<evidence type="ECO:0000313" key="4">
    <source>
        <dbReference type="Proteomes" id="UP000663870"/>
    </source>
</evidence>
<reference evidence="2" key="1">
    <citation type="submission" date="2021-02" db="EMBL/GenBank/DDBJ databases">
        <authorList>
            <person name="Nowell W R."/>
        </authorList>
    </citation>
    <scope>NUCLEOTIDE SEQUENCE</scope>
</reference>
<name>A0A813RP42_9BILA</name>
<feature type="compositionally biased region" description="Low complexity" evidence="1">
    <location>
        <begin position="327"/>
        <end position="358"/>
    </location>
</feature>
<sequence>MACYLPDHLVRCLICKNLFSDARRLHCGCVYCYLCCLQLIKNNTLDCYCSYRHRFNSQDEIEKSLVIDTVVNDLVRQHIKQKQISSKKLVDYDLISISSPRTEDDINPNDQQIPLSIASSSIHSTARKQVAVAQPPCTICKKKSNMIILCEHCNSDICELCMEKHYQIITDTLHDKWIQCKEKFDQINEHVFVSLQNKTTAISKLDAVRKTIEERSKNLKITIDNHRQTLAKHIDSHIQNLEQIIKTNDVNNQYESIRERLPKILEEETNTSNLLSFLEETEKFLQQLIIRNKQLKEIETQIPYLSQPDPSLIDLSHLIGELKFDDQSTQASSSSTTTTTSTVNHNHQINSNNNNNNNLTSLMSIATERTRFPRRMRPSLRPRGSRGIQHLSHLVGCYPRNNHNPRNGRYNGNYRARGRVSARPHLPLLQSTEDNLDIVPNNKYQWSIDFKEIPCFLAVLDNRSRARHPDTRSHHRHDYMLFIADGYGQISVYSLPKSMSNIQPSIIGTGELFPKNSRLLLESFTVYEFAIVVYVRRFEQKTNEIEHSKLIKAGLPIMKGEQGRYNDHGGMIYLFAHGGDEIDGVYQSHPIRTILADQIFGRLWALNPMDNNVYCYMTPNNKNEIQKYLQDEEIILDFSDEQFEPSIMIQSNQSIGLIDTEHDLYRLYAKDDKFRLITTYQNLHNQQWKLTDGVIFKDNRTLLKLTEDKYYNNNSNDRNNNQNKFNNNPRCYLIELTSDGQEKRQIQADKLYSMVLGPDDEIILGFAVRDDRGLIHCY</sequence>
<dbReference type="OrthoDB" id="10014458at2759"/>
<feature type="region of interest" description="Disordered" evidence="1">
    <location>
        <begin position="326"/>
        <end position="359"/>
    </location>
</feature>
<dbReference type="GO" id="GO:0005654">
    <property type="term" value="C:nucleoplasm"/>
    <property type="evidence" value="ECO:0007669"/>
    <property type="project" value="TreeGrafter"/>
</dbReference>
<dbReference type="GO" id="GO:0005730">
    <property type="term" value="C:nucleolus"/>
    <property type="evidence" value="ECO:0007669"/>
    <property type="project" value="TreeGrafter"/>
</dbReference>
<protein>
    <recommendedName>
        <fullName evidence="6">B box-type domain-containing protein</fullName>
    </recommendedName>
</protein>
<evidence type="ECO:0000256" key="1">
    <source>
        <dbReference type="SAM" id="MobiDB-lite"/>
    </source>
</evidence>
<dbReference type="PANTHER" id="PTHR16148:SF14">
    <property type="entry name" value="MYND-TYPE DOMAIN-CONTAINING PROTEIN"/>
    <property type="match status" value="1"/>
</dbReference>
<dbReference type="AlphaFoldDB" id="A0A813RP42"/>
<dbReference type="PANTHER" id="PTHR16148">
    <property type="entry name" value="NF-KAPPA-B-REPRESSING FACTOR-RELATED"/>
    <property type="match status" value="1"/>
</dbReference>